<dbReference type="GO" id="GO:0015421">
    <property type="term" value="F:ABC-type oligopeptide transporter activity"/>
    <property type="evidence" value="ECO:0007669"/>
    <property type="project" value="TreeGrafter"/>
</dbReference>
<organism evidence="12 13">
    <name type="scientific">Pelosinus fermentans B4</name>
    <dbReference type="NCBI Taxonomy" id="1149862"/>
    <lineage>
        <taxon>Bacteria</taxon>
        <taxon>Bacillati</taxon>
        <taxon>Bacillota</taxon>
        <taxon>Negativicutes</taxon>
        <taxon>Selenomonadales</taxon>
        <taxon>Sporomusaceae</taxon>
        <taxon>Pelosinus</taxon>
    </lineage>
</organism>
<comment type="subcellular location">
    <subcellularLocation>
        <location evidence="1">Cell membrane</location>
        <topology evidence="1">Multi-pass membrane protein</topology>
    </subcellularLocation>
</comment>
<evidence type="ECO:0000259" key="10">
    <source>
        <dbReference type="PROSITE" id="PS50893"/>
    </source>
</evidence>
<dbReference type="PANTHER" id="PTHR43394:SF1">
    <property type="entry name" value="ATP-BINDING CASSETTE SUB-FAMILY B MEMBER 10, MITOCHONDRIAL"/>
    <property type="match status" value="1"/>
</dbReference>
<dbReference type="Gene3D" id="3.40.50.300">
    <property type="entry name" value="P-loop containing nucleotide triphosphate hydrolases"/>
    <property type="match status" value="1"/>
</dbReference>
<keyword evidence="2" id="KW-0813">Transport</keyword>
<dbReference type="PANTHER" id="PTHR43394">
    <property type="entry name" value="ATP-DEPENDENT PERMEASE MDL1, MITOCHONDRIAL"/>
    <property type="match status" value="1"/>
</dbReference>
<evidence type="ECO:0000256" key="1">
    <source>
        <dbReference type="ARBA" id="ARBA00004651"/>
    </source>
</evidence>
<feature type="transmembrane region" description="Helical" evidence="9">
    <location>
        <begin position="12"/>
        <end position="31"/>
    </location>
</feature>
<keyword evidence="5" id="KW-0547">Nucleotide-binding</keyword>
<evidence type="ECO:0000256" key="4">
    <source>
        <dbReference type="ARBA" id="ARBA00022692"/>
    </source>
</evidence>
<evidence type="ECO:0000256" key="9">
    <source>
        <dbReference type="SAM" id="Phobius"/>
    </source>
</evidence>
<dbReference type="AlphaFoldDB" id="I9LAF4"/>
<dbReference type="PROSITE" id="PS50893">
    <property type="entry name" value="ABC_TRANSPORTER_2"/>
    <property type="match status" value="1"/>
</dbReference>
<dbReference type="Pfam" id="PF00005">
    <property type="entry name" value="ABC_tran"/>
    <property type="match status" value="1"/>
</dbReference>
<dbReference type="GO" id="GO:0005524">
    <property type="term" value="F:ATP binding"/>
    <property type="evidence" value="ECO:0007669"/>
    <property type="project" value="UniProtKB-KW"/>
</dbReference>
<dbReference type="GO" id="GO:0005886">
    <property type="term" value="C:plasma membrane"/>
    <property type="evidence" value="ECO:0007669"/>
    <property type="project" value="UniProtKB-SubCell"/>
</dbReference>
<feature type="domain" description="ABC transmembrane type-1" evidence="11">
    <location>
        <begin position="16"/>
        <end position="298"/>
    </location>
</feature>
<feature type="transmembrane region" description="Helical" evidence="9">
    <location>
        <begin position="128"/>
        <end position="149"/>
    </location>
</feature>
<feature type="transmembrane region" description="Helical" evidence="9">
    <location>
        <begin position="51"/>
        <end position="72"/>
    </location>
</feature>
<evidence type="ECO:0000256" key="7">
    <source>
        <dbReference type="ARBA" id="ARBA00022989"/>
    </source>
</evidence>
<evidence type="ECO:0000256" key="6">
    <source>
        <dbReference type="ARBA" id="ARBA00022840"/>
    </source>
</evidence>
<feature type="transmembrane region" description="Helical" evidence="9">
    <location>
        <begin position="236"/>
        <end position="257"/>
    </location>
</feature>
<dbReference type="InterPro" id="IPR003439">
    <property type="entry name" value="ABC_transporter-like_ATP-bd"/>
</dbReference>
<dbReference type="Gene3D" id="1.20.1560.10">
    <property type="entry name" value="ABC transporter type 1, transmembrane domain"/>
    <property type="match status" value="1"/>
</dbReference>
<keyword evidence="4 9" id="KW-0812">Transmembrane</keyword>
<dbReference type="InterPro" id="IPR027417">
    <property type="entry name" value="P-loop_NTPase"/>
</dbReference>
<dbReference type="PROSITE" id="PS50929">
    <property type="entry name" value="ABC_TM1F"/>
    <property type="match status" value="1"/>
</dbReference>
<gene>
    <name evidence="12" type="ORF">FB4_4128</name>
</gene>
<dbReference type="InterPro" id="IPR017871">
    <property type="entry name" value="ABC_transporter-like_CS"/>
</dbReference>
<evidence type="ECO:0000259" key="11">
    <source>
        <dbReference type="PROSITE" id="PS50929"/>
    </source>
</evidence>
<dbReference type="InterPro" id="IPR003593">
    <property type="entry name" value="AAA+_ATPase"/>
</dbReference>
<keyword evidence="6" id="KW-0067">ATP-binding</keyword>
<reference evidence="12 13" key="1">
    <citation type="journal article" date="2012" name="J. Bacteriol.">
        <title>Draft Genome Sequences for Two Metal-Reducing Pelosinus fermentans Strains Isolated from a Cr(VI)-Contaminated Site and for Type Strain R7.</title>
        <authorList>
            <person name="Brown S.D."/>
            <person name="Podar M."/>
            <person name="Klingeman D.M."/>
            <person name="Johnson C.M."/>
            <person name="Yang Z.K."/>
            <person name="Utturkar S.M."/>
            <person name="Land M.L."/>
            <person name="Mosher J.J."/>
            <person name="Hurt R.A.Jr."/>
            <person name="Phelps T.J."/>
            <person name="Palumbo A.V."/>
            <person name="Arkin A.P."/>
            <person name="Hazen T.C."/>
            <person name="Elias D.A."/>
        </authorList>
    </citation>
    <scope>NUCLEOTIDE SEQUENCE [LARGE SCALE GENOMIC DNA]</scope>
    <source>
        <strain evidence="12 13">B4</strain>
    </source>
</reference>
<proteinExistence type="predicted"/>
<dbReference type="Proteomes" id="UP000004324">
    <property type="component" value="Unassembled WGS sequence"/>
</dbReference>
<evidence type="ECO:0000256" key="3">
    <source>
        <dbReference type="ARBA" id="ARBA00022475"/>
    </source>
</evidence>
<dbReference type="SMART" id="SM00382">
    <property type="entry name" value="AAA"/>
    <property type="match status" value="1"/>
</dbReference>
<dbReference type="PATRIC" id="fig|1149862.3.peg.3096"/>
<dbReference type="EMBL" id="AKVJ01000030">
    <property type="protein sequence ID" value="EIW17379.1"/>
    <property type="molecule type" value="Genomic_DNA"/>
</dbReference>
<dbReference type="PROSITE" id="PS00211">
    <property type="entry name" value="ABC_TRANSPORTER_1"/>
    <property type="match status" value="1"/>
</dbReference>
<dbReference type="GO" id="GO:0016887">
    <property type="term" value="F:ATP hydrolysis activity"/>
    <property type="evidence" value="ECO:0007669"/>
    <property type="project" value="InterPro"/>
</dbReference>
<dbReference type="OrthoDB" id="9770415at2"/>
<feature type="transmembrane region" description="Helical" evidence="9">
    <location>
        <begin position="272"/>
        <end position="296"/>
    </location>
</feature>
<dbReference type="FunFam" id="3.40.50.300:FF:000221">
    <property type="entry name" value="Multidrug ABC transporter ATP-binding protein"/>
    <property type="match status" value="1"/>
</dbReference>
<evidence type="ECO:0000256" key="2">
    <source>
        <dbReference type="ARBA" id="ARBA00022448"/>
    </source>
</evidence>
<dbReference type="InterPro" id="IPR011527">
    <property type="entry name" value="ABC1_TM_dom"/>
</dbReference>
<evidence type="ECO:0000313" key="12">
    <source>
        <dbReference type="EMBL" id="EIW17379.1"/>
    </source>
</evidence>
<dbReference type="CDD" id="cd18548">
    <property type="entry name" value="ABC_6TM_Tm287_like"/>
    <property type="match status" value="1"/>
</dbReference>
<name>I9LAF4_9FIRM</name>
<keyword evidence="8 9" id="KW-0472">Membrane</keyword>
<evidence type="ECO:0000313" key="13">
    <source>
        <dbReference type="Proteomes" id="UP000004324"/>
    </source>
</evidence>
<feature type="transmembrane region" description="Helical" evidence="9">
    <location>
        <begin position="155"/>
        <end position="174"/>
    </location>
</feature>
<dbReference type="InterPro" id="IPR039421">
    <property type="entry name" value="Type_1_exporter"/>
</dbReference>
<dbReference type="SUPFAM" id="SSF90123">
    <property type="entry name" value="ABC transporter transmembrane region"/>
    <property type="match status" value="1"/>
</dbReference>
<dbReference type="InterPro" id="IPR036640">
    <property type="entry name" value="ABC1_TM_sf"/>
</dbReference>
<protein>
    <submittedName>
        <fullName evidence="12">ABC transporter transmembrane region</fullName>
    </submittedName>
</protein>
<evidence type="ECO:0000256" key="8">
    <source>
        <dbReference type="ARBA" id="ARBA00023136"/>
    </source>
</evidence>
<dbReference type="SUPFAM" id="SSF52540">
    <property type="entry name" value="P-loop containing nucleoside triphosphate hydrolases"/>
    <property type="match status" value="1"/>
</dbReference>
<accession>I9LAF4</accession>
<keyword evidence="3" id="KW-1003">Cell membrane</keyword>
<evidence type="ECO:0000256" key="5">
    <source>
        <dbReference type="ARBA" id="ARBA00022741"/>
    </source>
</evidence>
<feature type="domain" description="ABC transporter" evidence="10">
    <location>
        <begin position="332"/>
        <end position="567"/>
    </location>
</feature>
<dbReference type="Pfam" id="PF00664">
    <property type="entry name" value="ABC_membrane"/>
    <property type="match status" value="1"/>
</dbReference>
<sequence>MLKLFKFLKPYQISVATVLLFTFIETLGTLYVPTLTADIVNNGVTQGNIPYIIKTGVFMLLVAIFTAGTAVLNSRLSANISSGFARDIRKALFMKAQALSINDFHKIGTASMITRTTSDVTLIGQTTVMLMQMLLPAPVMAVAGLFLAFSKDKGIALIIVATMLIFLLIAALLGKKIIPLFKFIQIKMDNITRILREIIIGVRVIRAFNRENHEKNKIDTAVTDYAANSIRINKMIATLLPVVMLVINMGIISILWLGGRRVADGQMQVGDIMALIEYCSLILFFLIMGTMMFMYIPRAQACAERIDEVLSMTPEITDKSSNSHPRGDYAHIEFRNVSFRYSNAAEPILSNLSFESKSGEVTAIIGGTGSGKSTIANLIPRFFEIESGSILINGTNIRNFSQKELRDKIGFVPQKAFLFSGTIADNIRDGKANATQAEIEQAAQIAQADGFIRELKNGYQAYVAQGGNNLSGGQKQRLTIARALIRKPEIYIFDDSFSALDLKTDAMLRRALKKEIGRATVIMVAQRISTIMEADRILVLEDGIITGTGQHQELMQNCQVYRQIAASQLSEAELASS</sequence>
<dbReference type="RefSeq" id="WP_007935740.1">
    <property type="nucleotide sequence ID" value="NZ_AKVJ01000030.1"/>
</dbReference>
<comment type="caution">
    <text evidence="12">The sequence shown here is derived from an EMBL/GenBank/DDBJ whole genome shotgun (WGS) entry which is preliminary data.</text>
</comment>
<keyword evidence="13" id="KW-1185">Reference proteome</keyword>
<keyword evidence="7 9" id="KW-1133">Transmembrane helix</keyword>